<dbReference type="OrthoDB" id="5365924at2"/>
<dbReference type="EMBL" id="AASE01000031">
    <property type="protein sequence ID" value="EAT58127.1"/>
    <property type="molecule type" value="Genomic_DNA"/>
</dbReference>
<comment type="caution">
    <text evidence="1">The sequence shown here is derived from an EMBL/GenBank/DDBJ whole genome shotgun (WGS) entry which is preliminary data.</text>
</comment>
<dbReference type="AlphaFoldDB" id="Q0YPA0"/>
<dbReference type="Proteomes" id="UP000004162">
    <property type="component" value="Unassembled WGS sequence"/>
</dbReference>
<sequence>MEQIKIPVIFGYTLPFRIISRDSDTWSPSLDDVNNYSYDYVRLNRLSTGVDIGIKPHSLIIGFDGSLMLPSIDKYNDKFVVVEEFNKVLAALLFGGIYSEAVMPENVSNGFLYTNGYSRSIGKAEGRVAAFYNAIKTQYASILDNMCLIEPEIINAYDYRLAIEKGRRILSAIPNMSYGLLLNGVTQYIKHQWVEALVLLWTTIEQILNHIWEHQVIHKISQKDINYTNRKRALNDYRTWTSATKIELIYQKGLIDEDIFRHFTVSRSSRNRFLHNGQSPKKSEVESSISLVMQLISLVYTQFKNKEELAGIEKIIEIYLHSDLMPDREQVLSGEPKYWSEIPPLPGEPGWGDYAYEINEDIQLKQINDLNK</sequence>
<accession>Q0YPA0</accession>
<keyword evidence="2" id="KW-1185">Reference proteome</keyword>
<gene>
    <name evidence="1" type="ORF">CferDRAFT_0134</name>
</gene>
<dbReference type="RefSeq" id="WP_006367283.1">
    <property type="nucleotide sequence ID" value="NZ_AASE01000031.1"/>
</dbReference>
<evidence type="ECO:0000313" key="2">
    <source>
        <dbReference type="Proteomes" id="UP000004162"/>
    </source>
</evidence>
<reference evidence="1 2" key="1">
    <citation type="submission" date="2006-07" db="EMBL/GenBank/DDBJ databases">
        <title>Annotation of the draft genome assembly of Chlorobium ferroxidans DSM 13031.</title>
        <authorList>
            <consortium name="US DOE Joint Genome Institute (JGI-ORNL)"/>
            <person name="Larimer F."/>
            <person name="Land M."/>
            <person name="Hauser L."/>
        </authorList>
    </citation>
    <scope>NUCLEOTIDE SEQUENCE [LARGE SCALE GENOMIC DNA]</scope>
    <source>
        <strain evidence="1 2">DSM 13031</strain>
    </source>
</reference>
<protein>
    <submittedName>
        <fullName evidence="1">Uncharacterized protein</fullName>
    </submittedName>
</protein>
<organism evidence="1 2">
    <name type="scientific">Chlorobium ferrooxidans DSM 13031</name>
    <dbReference type="NCBI Taxonomy" id="377431"/>
    <lineage>
        <taxon>Bacteria</taxon>
        <taxon>Pseudomonadati</taxon>
        <taxon>Chlorobiota</taxon>
        <taxon>Chlorobiia</taxon>
        <taxon>Chlorobiales</taxon>
        <taxon>Chlorobiaceae</taxon>
        <taxon>Chlorobium/Pelodictyon group</taxon>
        <taxon>Chlorobium</taxon>
    </lineage>
</organism>
<name>Q0YPA0_9CHLB</name>
<reference evidence="1 2" key="2">
    <citation type="submission" date="2006-07" db="EMBL/GenBank/DDBJ databases">
        <title>Sequencing of the draft genome and assembly of Chlorobium ferroxidans DSM 13031.</title>
        <authorList>
            <consortium name="US DOE Joint Genome Institute (JGI-PGF)"/>
            <person name="Copeland A."/>
            <person name="Lucas S."/>
            <person name="Lapidus A."/>
            <person name="Barry K."/>
            <person name="Glavina del Rio T."/>
            <person name="Dalin E."/>
            <person name="Tice H."/>
            <person name="Bruce D."/>
            <person name="Pitluck S."/>
            <person name="Richardson P."/>
        </authorList>
    </citation>
    <scope>NUCLEOTIDE SEQUENCE [LARGE SCALE GENOMIC DNA]</scope>
    <source>
        <strain evidence="1 2">DSM 13031</strain>
    </source>
</reference>
<proteinExistence type="predicted"/>
<evidence type="ECO:0000313" key="1">
    <source>
        <dbReference type="EMBL" id="EAT58127.1"/>
    </source>
</evidence>